<dbReference type="eggNOG" id="ENOG502R86R">
    <property type="taxonomic scope" value="Eukaryota"/>
</dbReference>
<evidence type="ECO:0000313" key="5">
    <source>
        <dbReference type="Proteomes" id="UP000011715"/>
    </source>
</evidence>
<gene>
    <name evidence="3" type="ORF">MAPG_02811</name>
</gene>
<sequence>MCLLLARKLMFHTFAVKLFCALPKTPAQALTHQGPFRHRMSRPYQQLSMSPPSFIRLPQEDFLHSEIMGQQQFVRQLTSDNFQAEFQWLQRLGYYEVQAPTDTPCFEASERDVGSLVLQVLSSQQEYPPPVFETPTPDALPPFASPPTIADDFPPSHPPAQLLPIVDGVASLNHPSTISKECGVCHQVLGNSSDLLDHLGSAHGLQRQWCGHDKCPDFKDRRSVLRHLNTSTKHLSRQFQCRCGKKLGRKDSFRQHFRKCRIRAADATRDAEVMGTDSSPCRTHVIDFPGRRFGSSGIRGAF</sequence>
<keyword evidence="5" id="KW-1185">Reference proteome</keyword>
<keyword evidence="1" id="KW-0732">Signal</keyword>
<reference evidence="5" key="2">
    <citation type="submission" date="2010-05" db="EMBL/GenBank/DDBJ databases">
        <title>The genome sequence of Magnaporthe poae strain ATCC 64411.</title>
        <authorList>
            <person name="Ma L.-J."/>
            <person name="Dead R."/>
            <person name="Young S."/>
            <person name="Zeng Q."/>
            <person name="Koehrsen M."/>
            <person name="Alvarado L."/>
            <person name="Berlin A."/>
            <person name="Chapman S.B."/>
            <person name="Chen Z."/>
            <person name="Freedman E."/>
            <person name="Gellesch M."/>
            <person name="Goldberg J."/>
            <person name="Griggs A."/>
            <person name="Gujja S."/>
            <person name="Heilman E.R."/>
            <person name="Heiman D."/>
            <person name="Hepburn T."/>
            <person name="Howarth C."/>
            <person name="Jen D."/>
            <person name="Larson L."/>
            <person name="Mehta T."/>
            <person name="Neiman D."/>
            <person name="Pearson M."/>
            <person name="Roberts A."/>
            <person name="Saif S."/>
            <person name="Shea T."/>
            <person name="Shenoy N."/>
            <person name="Sisk P."/>
            <person name="Stolte C."/>
            <person name="Sykes S."/>
            <person name="Walk T."/>
            <person name="White J."/>
            <person name="Yandava C."/>
            <person name="Haas B."/>
            <person name="Nusbaum C."/>
            <person name="Birren B."/>
        </authorList>
    </citation>
    <scope>NUCLEOTIDE SEQUENCE [LARGE SCALE GENOMIC DNA]</scope>
    <source>
        <strain evidence="5">ATCC 64411 / 73-15</strain>
    </source>
</reference>
<reference evidence="3" key="3">
    <citation type="submission" date="2011-03" db="EMBL/GenBank/DDBJ databases">
        <title>Annotation of Magnaporthe poae ATCC 64411.</title>
        <authorList>
            <person name="Ma L.-J."/>
            <person name="Dead R."/>
            <person name="Young S.K."/>
            <person name="Zeng Q."/>
            <person name="Gargeya S."/>
            <person name="Fitzgerald M."/>
            <person name="Haas B."/>
            <person name="Abouelleil A."/>
            <person name="Alvarado L."/>
            <person name="Arachchi H.M."/>
            <person name="Berlin A."/>
            <person name="Brown A."/>
            <person name="Chapman S.B."/>
            <person name="Chen Z."/>
            <person name="Dunbar C."/>
            <person name="Freedman E."/>
            <person name="Gearin G."/>
            <person name="Gellesch M."/>
            <person name="Goldberg J."/>
            <person name="Griggs A."/>
            <person name="Gujja S."/>
            <person name="Heiman D."/>
            <person name="Howarth C."/>
            <person name="Larson L."/>
            <person name="Lui A."/>
            <person name="MacDonald P.J.P."/>
            <person name="Mehta T."/>
            <person name="Montmayeur A."/>
            <person name="Murphy C."/>
            <person name="Neiman D."/>
            <person name="Pearson M."/>
            <person name="Priest M."/>
            <person name="Roberts A."/>
            <person name="Saif S."/>
            <person name="Shea T."/>
            <person name="Shenoy N."/>
            <person name="Sisk P."/>
            <person name="Stolte C."/>
            <person name="Sykes S."/>
            <person name="Yandava C."/>
            <person name="Wortman J."/>
            <person name="Nusbaum C."/>
            <person name="Birren B."/>
        </authorList>
    </citation>
    <scope>NUCLEOTIDE SEQUENCE</scope>
    <source>
        <strain evidence="3">ATCC 64411</strain>
    </source>
</reference>
<dbReference type="EMBL" id="GL876967">
    <property type="protein sequence ID" value="KLU83760.1"/>
    <property type="molecule type" value="Genomic_DNA"/>
</dbReference>
<dbReference type="InterPro" id="IPR013087">
    <property type="entry name" value="Znf_C2H2_type"/>
</dbReference>
<reference evidence="4" key="5">
    <citation type="submission" date="2015-06" db="UniProtKB">
        <authorList>
            <consortium name="EnsemblFungi"/>
        </authorList>
    </citation>
    <scope>IDENTIFICATION</scope>
    <source>
        <strain evidence="4">ATCC 64411</strain>
    </source>
</reference>
<feature type="chain" id="PRO_5009385359" description="C2H2-type domain-containing protein" evidence="1">
    <location>
        <begin position="30"/>
        <end position="302"/>
    </location>
</feature>
<dbReference type="Proteomes" id="UP000011715">
    <property type="component" value="Unassembled WGS sequence"/>
</dbReference>
<dbReference type="PROSITE" id="PS00028">
    <property type="entry name" value="ZINC_FINGER_C2H2_1"/>
    <property type="match status" value="1"/>
</dbReference>
<dbReference type="VEuPathDB" id="FungiDB:MAPG_02811"/>
<organism evidence="4 5">
    <name type="scientific">Magnaporthiopsis poae (strain ATCC 64411 / 73-15)</name>
    <name type="common">Kentucky bluegrass fungus</name>
    <name type="synonym">Magnaporthe poae</name>
    <dbReference type="NCBI Taxonomy" id="644358"/>
    <lineage>
        <taxon>Eukaryota</taxon>
        <taxon>Fungi</taxon>
        <taxon>Dikarya</taxon>
        <taxon>Ascomycota</taxon>
        <taxon>Pezizomycotina</taxon>
        <taxon>Sordariomycetes</taxon>
        <taxon>Sordariomycetidae</taxon>
        <taxon>Magnaporthales</taxon>
        <taxon>Magnaporthaceae</taxon>
        <taxon>Magnaporthiopsis</taxon>
    </lineage>
</organism>
<feature type="signal peptide" evidence="1">
    <location>
        <begin position="1"/>
        <end position="29"/>
    </location>
</feature>
<feature type="domain" description="C2H2-type" evidence="2">
    <location>
        <begin position="182"/>
        <end position="203"/>
    </location>
</feature>
<reference evidence="4" key="4">
    <citation type="journal article" date="2015" name="G3 (Bethesda)">
        <title>Genome sequences of three phytopathogenic species of the Magnaporthaceae family of fungi.</title>
        <authorList>
            <person name="Okagaki L.H."/>
            <person name="Nunes C.C."/>
            <person name="Sailsbery J."/>
            <person name="Clay B."/>
            <person name="Brown D."/>
            <person name="John T."/>
            <person name="Oh Y."/>
            <person name="Young N."/>
            <person name="Fitzgerald M."/>
            <person name="Haas B.J."/>
            <person name="Zeng Q."/>
            <person name="Young S."/>
            <person name="Adiconis X."/>
            <person name="Fan L."/>
            <person name="Levin J.Z."/>
            <person name="Mitchell T.K."/>
            <person name="Okubara P.A."/>
            <person name="Farman M.L."/>
            <person name="Kohn L.M."/>
            <person name="Birren B."/>
            <person name="Ma L.-J."/>
            <person name="Dean R.A."/>
        </authorList>
    </citation>
    <scope>NUCLEOTIDE SEQUENCE</scope>
    <source>
        <strain evidence="4">ATCC 64411 / 73-15</strain>
    </source>
</reference>
<evidence type="ECO:0000256" key="1">
    <source>
        <dbReference type="SAM" id="SignalP"/>
    </source>
</evidence>
<dbReference type="EnsemblFungi" id="MAPG_02811T0">
    <property type="protein sequence ID" value="MAPG_02811T0"/>
    <property type="gene ID" value="MAPG_02811"/>
</dbReference>
<dbReference type="AlphaFoldDB" id="A0A0C4DSD3"/>
<proteinExistence type="predicted"/>
<accession>A0A0C4DSD3</accession>
<evidence type="ECO:0000259" key="2">
    <source>
        <dbReference type="PROSITE" id="PS00028"/>
    </source>
</evidence>
<dbReference type="OrthoDB" id="4762178at2759"/>
<dbReference type="EMBL" id="ADBL01000684">
    <property type="status" value="NOT_ANNOTATED_CDS"/>
    <property type="molecule type" value="Genomic_DNA"/>
</dbReference>
<name>A0A0C4DSD3_MAGP6</name>
<evidence type="ECO:0000313" key="3">
    <source>
        <dbReference type="EMBL" id="KLU83760.1"/>
    </source>
</evidence>
<protein>
    <recommendedName>
        <fullName evidence="2">C2H2-type domain-containing protein</fullName>
    </recommendedName>
</protein>
<evidence type="ECO:0000313" key="4">
    <source>
        <dbReference type="EnsemblFungi" id="MAPG_02811T0"/>
    </source>
</evidence>
<reference evidence="3" key="1">
    <citation type="submission" date="2010-05" db="EMBL/GenBank/DDBJ databases">
        <title>The Genome Sequence of Magnaporthe poae strain ATCC 64411.</title>
        <authorList>
            <consortium name="The Broad Institute Genome Sequencing Platform"/>
            <consortium name="Broad Institute Genome Sequencing Center for Infectious Disease"/>
            <person name="Ma L.-J."/>
            <person name="Dead R."/>
            <person name="Young S."/>
            <person name="Zeng Q."/>
            <person name="Koehrsen M."/>
            <person name="Alvarado L."/>
            <person name="Berlin A."/>
            <person name="Chapman S.B."/>
            <person name="Chen Z."/>
            <person name="Freedman E."/>
            <person name="Gellesch M."/>
            <person name="Goldberg J."/>
            <person name="Griggs A."/>
            <person name="Gujja S."/>
            <person name="Heilman E.R."/>
            <person name="Heiman D."/>
            <person name="Hepburn T."/>
            <person name="Howarth C."/>
            <person name="Jen D."/>
            <person name="Larson L."/>
            <person name="Mehta T."/>
            <person name="Neiman D."/>
            <person name="Pearson M."/>
            <person name="Roberts A."/>
            <person name="Saif S."/>
            <person name="Shea T."/>
            <person name="Shenoy N."/>
            <person name="Sisk P."/>
            <person name="Stolte C."/>
            <person name="Sykes S."/>
            <person name="Walk T."/>
            <person name="White J."/>
            <person name="Yandava C."/>
            <person name="Haas B."/>
            <person name="Nusbaum C."/>
            <person name="Birren B."/>
        </authorList>
    </citation>
    <scope>NUCLEOTIDE SEQUENCE</scope>
    <source>
        <strain evidence="3">ATCC 64411</strain>
    </source>
</reference>